<dbReference type="PROSITE" id="PS50082">
    <property type="entry name" value="WD_REPEATS_2"/>
    <property type="match status" value="4"/>
</dbReference>
<dbReference type="SMART" id="SM00320">
    <property type="entry name" value="WD40"/>
    <property type="match status" value="8"/>
</dbReference>
<accession>A0AAW8F2L2</accession>
<dbReference type="InterPro" id="IPR019775">
    <property type="entry name" value="WD40_repeat_CS"/>
</dbReference>
<dbReference type="RefSeq" id="WP_306971865.1">
    <property type="nucleotide sequence ID" value="NZ_JAUSZV010000001.1"/>
</dbReference>
<dbReference type="InterPro" id="IPR036322">
    <property type="entry name" value="WD40_repeat_dom_sf"/>
</dbReference>
<keyword evidence="1 3" id="KW-0853">WD repeat</keyword>
<gene>
    <name evidence="5" type="ORF">QFZ22_000281</name>
</gene>
<dbReference type="InterPro" id="IPR020472">
    <property type="entry name" value="WD40_PAC1"/>
</dbReference>
<dbReference type="InterPro" id="IPR011047">
    <property type="entry name" value="Quinoprotein_ADH-like_sf"/>
</dbReference>
<proteinExistence type="predicted"/>
<feature type="repeat" description="WD" evidence="3">
    <location>
        <begin position="654"/>
        <end position="677"/>
    </location>
</feature>
<dbReference type="EMBL" id="JAUSZV010000001">
    <property type="protein sequence ID" value="MDQ0904296.1"/>
    <property type="molecule type" value="Genomic_DNA"/>
</dbReference>
<evidence type="ECO:0000256" key="1">
    <source>
        <dbReference type="ARBA" id="ARBA00022574"/>
    </source>
</evidence>
<dbReference type="PANTHER" id="PTHR44019:SF8">
    <property type="entry name" value="POC1 CENTRIOLAR PROTEIN HOMOLOG"/>
    <property type="match status" value="1"/>
</dbReference>
<comment type="caution">
    <text evidence="5">The sequence shown here is derived from an EMBL/GenBank/DDBJ whole genome shotgun (WGS) entry which is preliminary data.</text>
</comment>
<dbReference type="SUPFAM" id="SSF50978">
    <property type="entry name" value="WD40 repeat-like"/>
    <property type="match status" value="2"/>
</dbReference>
<protein>
    <submittedName>
        <fullName evidence="5">WD40 repeat protein</fullName>
    </submittedName>
</protein>
<feature type="repeat" description="WD" evidence="3">
    <location>
        <begin position="544"/>
        <end position="587"/>
    </location>
</feature>
<dbReference type="Gene3D" id="2.130.10.10">
    <property type="entry name" value="YVTN repeat-like/Quinoprotein amine dehydrogenase"/>
    <property type="match status" value="3"/>
</dbReference>
<evidence type="ECO:0000256" key="2">
    <source>
        <dbReference type="ARBA" id="ARBA00022737"/>
    </source>
</evidence>
<dbReference type="PROSITE" id="PS00678">
    <property type="entry name" value="WD_REPEATS_1"/>
    <property type="match status" value="3"/>
</dbReference>
<dbReference type="InterPro" id="IPR015943">
    <property type="entry name" value="WD40/YVTN_repeat-like_dom_sf"/>
</dbReference>
<evidence type="ECO:0000256" key="3">
    <source>
        <dbReference type="PROSITE-ProRule" id="PRU00221"/>
    </source>
</evidence>
<dbReference type="AlphaFoldDB" id="A0AAW8F2L2"/>
<dbReference type="InterPro" id="IPR001680">
    <property type="entry name" value="WD40_rpt"/>
</dbReference>
<dbReference type="InterPro" id="IPR050505">
    <property type="entry name" value="WDR55/POC1"/>
</dbReference>
<evidence type="ECO:0000256" key="4">
    <source>
        <dbReference type="SAM" id="MobiDB-lite"/>
    </source>
</evidence>
<name>A0AAW8F2L2_9ACTN</name>
<keyword evidence="2" id="KW-0677">Repeat</keyword>
<feature type="repeat" description="WD" evidence="3">
    <location>
        <begin position="371"/>
        <end position="414"/>
    </location>
</feature>
<evidence type="ECO:0000313" key="5">
    <source>
        <dbReference type="EMBL" id="MDQ0904296.1"/>
    </source>
</evidence>
<dbReference type="PANTHER" id="PTHR44019">
    <property type="entry name" value="WD REPEAT-CONTAINING PROTEIN 55"/>
    <property type="match status" value="1"/>
</dbReference>
<feature type="repeat" description="WD" evidence="3">
    <location>
        <begin position="588"/>
        <end position="624"/>
    </location>
</feature>
<evidence type="ECO:0000313" key="6">
    <source>
        <dbReference type="Proteomes" id="UP001234216"/>
    </source>
</evidence>
<dbReference type="PRINTS" id="PR00320">
    <property type="entry name" value="GPROTEINBRPT"/>
</dbReference>
<dbReference type="PROSITE" id="PS50294">
    <property type="entry name" value="WD_REPEATS_REGION"/>
    <property type="match status" value="2"/>
</dbReference>
<feature type="region of interest" description="Disordered" evidence="4">
    <location>
        <begin position="109"/>
        <end position="129"/>
    </location>
</feature>
<organism evidence="5 6">
    <name type="scientific">Streptomyces canus</name>
    <dbReference type="NCBI Taxonomy" id="58343"/>
    <lineage>
        <taxon>Bacteria</taxon>
        <taxon>Bacillati</taxon>
        <taxon>Actinomycetota</taxon>
        <taxon>Actinomycetes</taxon>
        <taxon>Kitasatosporales</taxon>
        <taxon>Streptomycetaceae</taxon>
        <taxon>Streptomyces</taxon>
        <taxon>Streptomyces aurantiacus group</taxon>
    </lineage>
</organism>
<dbReference type="Pfam" id="PF00400">
    <property type="entry name" value="WD40"/>
    <property type="match status" value="4"/>
</dbReference>
<reference evidence="5" key="1">
    <citation type="submission" date="2023-07" db="EMBL/GenBank/DDBJ databases">
        <title>Comparative genomics of wheat-associated soil bacteria to identify genetic determinants of phenazine resistance.</title>
        <authorList>
            <person name="Mouncey N."/>
        </authorList>
    </citation>
    <scope>NUCLEOTIDE SEQUENCE</scope>
    <source>
        <strain evidence="5">V4I22</strain>
    </source>
</reference>
<dbReference type="Proteomes" id="UP001234216">
    <property type="component" value="Unassembled WGS sequence"/>
</dbReference>
<sequence length="762" mass="81813">MPEGTDSRHTAIHREIAAALAGLVPTDPTIPPHPYLRRHLAEHAAEGHVLDDEHVPPALLAWETSSEVRRLLTTDDDRSGTRQWLKAWAMLEPFARHADPVSRLTSLQLSHHAAASPPRAGAEPVMTPQTFNASPVTPLWSHYASPVPAWTATSSEVTSLATVEDANGEATAIAAGDKAGTLRILRRDGSLAHAPIDVHRGAISHLMPLRGGLIITAGTDGCVAAVDAVHGQLIRKVILCRERTWVSSLTAFQPSGHLPLLLAAFSDGHIQAFDPGRFQAHTIALPQLEDSSAITCGVQMPDGHACLLFTQRETVNCFDGRTASLHSRHPSRVRALLPMPQAGQYAVADEDGNVSLYDLTATSVDAAPLGTARHAAPVTTLQVTSLDQRPVLVSASGDGTLRLWEIPTLKPIEGALPAHAAPVTAMTCLDDDIHHRLLTAGADRIVRSWSVDRQTFGQAPKAWNHITASALSPAPEHLLAAARASRIVVRDLVTNRHRTLLKGRRVTALAWPRRQGRLVLAAALADNSIVCADLETKQQTGPVLRGHFLPINALVALSAVQGELLASGSADGRICVWDLRTGRMLEEFGHHKLSVRCLATHRSAGKTLLASGGSDGALRVWDVDGLTQYGRTIRCDQDIINDLAFVPWHDGRLLIASVGQNSTLKLWDMETGRTASELTLNDGALGAVTALRLPMERTALAVAGKTSIHLWDATADRHLLRIVTGAPLRTLKTVQEPTGAFSILLASGEAGTMAFRLHHDQL</sequence>
<dbReference type="SUPFAM" id="SSF50998">
    <property type="entry name" value="Quinoprotein alcohol dehydrogenase-like"/>
    <property type="match status" value="1"/>
</dbReference>